<evidence type="ECO:0000259" key="1">
    <source>
        <dbReference type="Pfam" id="PF00752"/>
    </source>
</evidence>
<dbReference type="SUPFAM" id="SSF88723">
    <property type="entry name" value="PIN domain-like"/>
    <property type="match status" value="1"/>
</dbReference>
<gene>
    <name evidence="2" type="ORF">E2562_016923</name>
</gene>
<evidence type="ECO:0000313" key="2">
    <source>
        <dbReference type="EMBL" id="KAF0917117.1"/>
    </source>
</evidence>
<dbReference type="Pfam" id="PF00752">
    <property type="entry name" value="XPG_N"/>
    <property type="match status" value="1"/>
</dbReference>
<reference evidence="2 3" key="1">
    <citation type="submission" date="2019-11" db="EMBL/GenBank/DDBJ databases">
        <title>Whole genome sequence of Oryza granulata.</title>
        <authorList>
            <person name="Li W."/>
        </authorList>
    </citation>
    <scope>NUCLEOTIDE SEQUENCE [LARGE SCALE GENOMIC DNA]</scope>
    <source>
        <strain evidence="3">cv. Menghai</strain>
        <tissue evidence="2">Leaf</tissue>
    </source>
</reference>
<dbReference type="Proteomes" id="UP000479710">
    <property type="component" value="Unassembled WGS sequence"/>
</dbReference>
<evidence type="ECO:0000313" key="3">
    <source>
        <dbReference type="Proteomes" id="UP000479710"/>
    </source>
</evidence>
<organism evidence="2 3">
    <name type="scientific">Oryza meyeriana var. granulata</name>
    <dbReference type="NCBI Taxonomy" id="110450"/>
    <lineage>
        <taxon>Eukaryota</taxon>
        <taxon>Viridiplantae</taxon>
        <taxon>Streptophyta</taxon>
        <taxon>Embryophyta</taxon>
        <taxon>Tracheophyta</taxon>
        <taxon>Spermatophyta</taxon>
        <taxon>Magnoliopsida</taxon>
        <taxon>Liliopsida</taxon>
        <taxon>Poales</taxon>
        <taxon>Poaceae</taxon>
        <taxon>BOP clade</taxon>
        <taxon>Oryzoideae</taxon>
        <taxon>Oryzeae</taxon>
        <taxon>Oryzinae</taxon>
        <taxon>Oryza</taxon>
        <taxon>Oryza meyeriana</taxon>
    </lineage>
</organism>
<dbReference type="InterPro" id="IPR006085">
    <property type="entry name" value="XPG_DNA_repair_N"/>
</dbReference>
<dbReference type="EMBL" id="SPHZ02000005">
    <property type="protein sequence ID" value="KAF0917117.1"/>
    <property type="molecule type" value="Genomic_DNA"/>
</dbReference>
<comment type="caution">
    <text evidence="2">The sequence shown here is derived from an EMBL/GenBank/DDBJ whole genome shotgun (WGS) entry which is preliminary data.</text>
</comment>
<keyword evidence="3" id="KW-1185">Reference proteome</keyword>
<dbReference type="InterPro" id="IPR029060">
    <property type="entry name" value="PIN-like_dom_sf"/>
</dbReference>
<dbReference type="GO" id="GO:0004518">
    <property type="term" value="F:nuclease activity"/>
    <property type="evidence" value="ECO:0007669"/>
    <property type="project" value="InterPro"/>
</dbReference>
<accession>A0A6G1DXC4</accession>
<sequence>MGIQGLLPQLKSIMAPIGVEALKGLTMAVDTYFWLHKGALSCGDRIYKGLPIFLIHFAGCRDLKRQIREICFFPTSVSAVARCIGLAKGFF</sequence>
<name>A0A6G1DXC4_9ORYZ</name>
<dbReference type="OrthoDB" id="26491at2759"/>
<dbReference type="Gene3D" id="3.40.50.1010">
    <property type="entry name" value="5'-nuclease"/>
    <property type="match status" value="1"/>
</dbReference>
<proteinExistence type="predicted"/>
<protein>
    <recommendedName>
        <fullName evidence="1">XPG N-terminal domain-containing protein</fullName>
    </recommendedName>
</protein>
<feature type="domain" description="XPG N-terminal" evidence="1">
    <location>
        <begin position="1"/>
        <end position="46"/>
    </location>
</feature>
<dbReference type="AlphaFoldDB" id="A0A6G1DXC4"/>